<dbReference type="InterPro" id="IPR035906">
    <property type="entry name" value="MetI-like_sf"/>
</dbReference>
<evidence type="ECO:0000313" key="10">
    <source>
        <dbReference type="Proteomes" id="UP000237947"/>
    </source>
</evidence>
<proteinExistence type="inferred from homology"/>
<dbReference type="EMBL" id="CP027226">
    <property type="protein sequence ID" value="AVM41750.1"/>
    <property type="molecule type" value="Genomic_DNA"/>
</dbReference>
<dbReference type="PANTHER" id="PTHR43744">
    <property type="entry name" value="ABC TRANSPORTER PERMEASE PROTEIN MG189-RELATED-RELATED"/>
    <property type="match status" value="1"/>
</dbReference>
<protein>
    <submittedName>
        <fullName evidence="9">Sugar ABC transporter permease</fullName>
    </submittedName>
</protein>
<dbReference type="OrthoDB" id="157184at2"/>
<comment type="similarity">
    <text evidence="7">Belongs to the binding-protein-dependent transport system permease family.</text>
</comment>
<dbReference type="Gene3D" id="1.10.3720.10">
    <property type="entry name" value="MetI-like"/>
    <property type="match status" value="1"/>
</dbReference>
<organism evidence="9 10">
    <name type="scientific">Fastidiosipila sanguinis</name>
    <dbReference type="NCBI Taxonomy" id="236753"/>
    <lineage>
        <taxon>Bacteria</taxon>
        <taxon>Bacillati</taxon>
        <taxon>Bacillota</taxon>
        <taxon>Clostridia</taxon>
        <taxon>Eubacteriales</taxon>
        <taxon>Oscillospiraceae</taxon>
        <taxon>Fastidiosipila</taxon>
    </lineage>
</organism>
<dbReference type="AlphaFoldDB" id="A0A2S0KL44"/>
<keyword evidence="2 7" id="KW-0813">Transport</keyword>
<feature type="transmembrane region" description="Helical" evidence="7">
    <location>
        <begin position="89"/>
        <end position="113"/>
    </location>
</feature>
<evidence type="ECO:0000256" key="5">
    <source>
        <dbReference type="ARBA" id="ARBA00022989"/>
    </source>
</evidence>
<evidence type="ECO:0000256" key="1">
    <source>
        <dbReference type="ARBA" id="ARBA00004651"/>
    </source>
</evidence>
<evidence type="ECO:0000313" key="9">
    <source>
        <dbReference type="EMBL" id="AVM41750.1"/>
    </source>
</evidence>
<dbReference type="RefSeq" id="WP_106011738.1">
    <property type="nucleotide sequence ID" value="NZ_CP027226.1"/>
</dbReference>
<evidence type="ECO:0000256" key="4">
    <source>
        <dbReference type="ARBA" id="ARBA00022692"/>
    </source>
</evidence>
<evidence type="ECO:0000256" key="2">
    <source>
        <dbReference type="ARBA" id="ARBA00022448"/>
    </source>
</evidence>
<dbReference type="SUPFAM" id="SSF161098">
    <property type="entry name" value="MetI-like"/>
    <property type="match status" value="1"/>
</dbReference>
<accession>A0A2S0KL44</accession>
<keyword evidence="4 7" id="KW-0812">Transmembrane</keyword>
<evidence type="ECO:0000256" key="6">
    <source>
        <dbReference type="ARBA" id="ARBA00023136"/>
    </source>
</evidence>
<keyword evidence="3" id="KW-1003">Cell membrane</keyword>
<dbReference type="GO" id="GO:0005886">
    <property type="term" value="C:plasma membrane"/>
    <property type="evidence" value="ECO:0007669"/>
    <property type="project" value="UniProtKB-SubCell"/>
</dbReference>
<feature type="transmembrane region" description="Helical" evidence="7">
    <location>
        <begin position="273"/>
        <end position="294"/>
    </location>
</feature>
<dbReference type="InterPro" id="IPR000515">
    <property type="entry name" value="MetI-like"/>
</dbReference>
<gene>
    <name evidence="9" type="ORF">C5Q98_00230</name>
</gene>
<dbReference type="PROSITE" id="PS50928">
    <property type="entry name" value="ABC_TM1"/>
    <property type="match status" value="1"/>
</dbReference>
<evidence type="ECO:0000256" key="3">
    <source>
        <dbReference type="ARBA" id="ARBA00022475"/>
    </source>
</evidence>
<feature type="transmembrane region" description="Helical" evidence="7">
    <location>
        <begin position="28"/>
        <end position="53"/>
    </location>
</feature>
<comment type="subcellular location">
    <subcellularLocation>
        <location evidence="1 7">Cell membrane</location>
        <topology evidence="1 7">Multi-pass membrane protein</topology>
    </subcellularLocation>
</comment>
<dbReference type="GO" id="GO:0055085">
    <property type="term" value="P:transmembrane transport"/>
    <property type="evidence" value="ECO:0007669"/>
    <property type="project" value="InterPro"/>
</dbReference>
<dbReference type="KEGG" id="fsa:C5Q98_00230"/>
<dbReference type="Pfam" id="PF00528">
    <property type="entry name" value="BPD_transp_1"/>
    <property type="match status" value="1"/>
</dbReference>
<dbReference type="PANTHER" id="PTHR43744:SF9">
    <property type="entry name" value="POLYGALACTURONAN_RHAMNOGALACTURONAN TRANSPORT SYSTEM PERMEASE PROTEIN YTCP"/>
    <property type="match status" value="1"/>
</dbReference>
<dbReference type="Proteomes" id="UP000237947">
    <property type="component" value="Chromosome"/>
</dbReference>
<feature type="domain" description="ABC transmembrane type-1" evidence="8">
    <location>
        <begin position="89"/>
        <end position="294"/>
    </location>
</feature>
<feature type="transmembrane region" description="Helical" evidence="7">
    <location>
        <begin position="197"/>
        <end position="221"/>
    </location>
</feature>
<keyword evidence="6 7" id="KW-0472">Membrane</keyword>
<keyword evidence="5 7" id="KW-1133">Transmembrane helix</keyword>
<dbReference type="CDD" id="cd06261">
    <property type="entry name" value="TM_PBP2"/>
    <property type="match status" value="1"/>
</dbReference>
<reference evidence="10" key="1">
    <citation type="submission" date="2018-02" db="EMBL/GenBank/DDBJ databases">
        <authorList>
            <person name="Holder M.E."/>
            <person name="Ajami N.J."/>
            <person name="Petrosino J.F."/>
        </authorList>
    </citation>
    <scope>NUCLEOTIDE SEQUENCE [LARGE SCALE GENOMIC DNA]</scope>
    <source>
        <strain evidence="10">CCUG 47711</strain>
    </source>
</reference>
<feature type="transmembrane region" description="Helical" evidence="7">
    <location>
        <begin position="156"/>
        <end position="177"/>
    </location>
</feature>
<evidence type="ECO:0000256" key="7">
    <source>
        <dbReference type="RuleBase" id="RU363032"/>
    </source>
</evidence>
<evidence type="ECO:0000259" key="8">
    <source>
        <dbReference type="PROSITE" id="PS50928"/>
    </source>
</evidence>
<name>A0A2S0KL44_9FIRM</name>
<sequence length="309" mass="34650">MARADIKTNTNSKKVKNSNPNRPEIFDVVLAVICLFVLVVTLVPFLNVLAISFNDPIDTMRNVNMLFPRVFTVRNYVHLFSENNLMTPFITSVSRTVIGTGLSLLATSMFSYVLSRKDFVFRKGFNIFAVITMYVSGGLIPSYLLIVRGLNLGGNFWVYIIPGLISVWNVILIRSYINSSIPYSLQEAARVDGAGDFYIWFRIIFPLSTPVLATVALFIAVGQWNSFMDTYLYAKNLPTLQYILYEITQKAQMKIDPHSQEAAEQLKNAVSPLSLRMAVTIVATVPILVVYPFLQKYFVGGLTLGAVKN</sequence>
<keyword evidence="10" id="KW-1185">Reference proteome</keyword>
<feature type="transmembrane region" description="Helical" evidence="7">
    <location>
        <begin position="125"/>
        <end position="144"/>
    </location>
</feature>